<dbReference type="Proteomes" id="UP000641025">
    <property type="component" value="Unassembled WGS sequence"/>
</dbReference>
<gene>
    <name evidence="2" type="ORF">JFN90_00650</name>
</gene>
<proteinExistence type="predicted"/>
<keyword evidence="1" id="KW-0175">Coiled coil</keyword>
<name>A0ABS0YM89_9BACT</name>
<evidence type="ECO:0000313" key="3">
    <source>
        <dbReference type="Proteomes" id="UP000641025"/>
    </source>
</evidence>
<protein>
    <submittedName>
        <fullName evidence="2">Uncharacterized protein</fullName>
    </submittedName>
</protein>
<evidence type="ECO:0000256" key="1">
    <source>
        <dbReference type="SAM" id="Coils"/>
    </source>
</evidence>
<reference evidence="2 3" key="1">
    <citation type="submission" date="2020-12" db="EMBL/GenBank/DDBJ databases">
        <title>Geomonas sp. Red259, isolated from paddy soil.</title>
        <authorList>
            <person name="Xu Z."/>
            <person name="Zhang Z."/>
            <person name="Masuda Y."/>
            <person name="Itoh H."/>
            <person name="Senoo K."/>
        </authorList>
    </citation>
    <scope>NUCLEOTIDE SEQUENCE [LARGE SCALE GENOMIC DNA]</scope>
    <source>
        <strain evidence="2 3">Red259</strain>
    </source>
</reference>
<dbReference type="RefSeq" id="WP_199393173.1">
    <property type="nucleotide sequence ID" value="NZ_JAEMHK010000001.1"/>
</dbReference>
<sequence>METMENIKKNLKEKKEELSQAEQQLASLQGKQAELLRLKQEAEEALSAEKEAQTRLVIKFAGGKCTEADIEASEAKVDRTEGRVKLFAASLEVVEKDITAGQKKVDSYKGQVKTAREATCQAVMAAELAQAVPALRRAYTAYKMSGLVAFGGAQDADTHFLNGKVRDEFYKGVGLFDGAWNDLAADLENQHLS</sequence>
<keyword evidence="3" id="KW-1185">Reference proteome</keyword>
<organism evidence="2 3">
    <name type="scientific">Geomonas propionica</name>
    <dbReference type="NCBI Taxonomy" id="2798582"/>
    <lineage>
        <taxon>Bacteria</taxon>
        <taxon>Pseudomonadati</taxon>
        <taxon>Thermodesulfobacteriota</taxon>
        <taxon>Desulfuromonadia</taxon>
        <taxon>Geobacterales</taxon>
        <taxon>Geobacteraceae</taxon>
        <taxon>Geomonas</taxon>
    </lineage>
</organism>
<feature type="coiled-coil region" evidence="1">
    <location>
        <begin position="1"/>
        <end position="55"/>
    </location>
</feature>
<comment type="caution">
    <text evidence="2">The sequence shown here is derived from an EMBL/GenBank/DDBJ whole genome shotgun (WGS) entry which is preliminary data.</text>
</comment>
<evidence type="ECO:0000313" key="2">
    <source>
        <dbReference type="EMBL" id="MBJ6798635.1"/>
    </source>
</evidence>
<accession>A0ABS0YM89</accession>
<dbReference type="EMBL" id="JAEMHK010000001">
    <property type="protein sequence ID" value="MBJ6798635.1"/>
    <property type="molecule type" value="Genomic_DNA"/>
</dbReference>